<organism evidence="1 2">
    <name type="scientific">Pochonia chlamydosporia 170</name>
    <dbReference type="NCBI Taxonomy" id="1380566"/>
    <lineage>
        <taxon>Eukaryota</taxon>
        <taxon>Fungi</taxon>
        <taxon>Dikarya</taxon>
        <taxon>Ascomycota</taxon>
        <taxon>Pezizomycotina</taxon>
        <taxon>Sordariomycetes</taxon>
        <taxon>Hypocreomycetidae</taxon>
        <taxon>Hypocreales</taxon>
        <taxon>Clavicipitaceae</taxon>
        <taxon>Pochonia</taxon>
    </lineage>
</organism>
<name>A0A179G866_METCM</name>
<dbReference type="InterPro" id="IPR029063">
    <property type="entry name" value="SAM-dependent_MTases_sf"/>
</dbReference>
<dbReference type="Gene3D" id="3.40.50.150">
    <property type="entry name" value="Vaccinia Virus protein VP39"/>
    <property type="match status" value="1"/>
</dbReference>
<dbReference type="AlphaFoldDB" id="A0A179G866"/>
<dbReference type="GeneID" id="28854812"/>
<proteinExistence type="predicted"/>
<dbReference type="PANTHER" id="PTHR14614">
    <property type="entry name" value="HEPATOCELLULAR CARCINOMA-ASSOCIATED ANTIGEN"/>
    <property type="match status" value="1"/>
</dbReference>
<reference evidence="1 2" key="1">
    <citation type="journal article" date="2016" name="PLoS Pathog.">
        <title>Biosynthesis of antibiotic leucinostatins in bio-control fungus Purpureocillium lilacinum and their inhibition on phytophthora revealed by genome mining.</title>
        <authorList>
            <person name="Wang G."/>
            <person name="Liu Z."/>
            <person name="Lin R."/>
            <person name="Li E."/>
            <person name="Mao Z."/>
            <person name="Ling J."/>
            <person name="Yang Y."/>
            <person name="Yin W.B."/>
            <person name="Xie B."/>
        </authorList>
    </citation>
    <scope>NUCLEOTIDE SEQUENCE [LARGE SCALE GENOMIC DNA]</scope>
    <source>
        <strain evidence="1">170</strain>
    </source>
</reference>
<dbReference type="GO" id="GO:0008757">
    <property type="term" value="F:S-adenosylmethionine-dependent methyltransferase activity"/>
    <property type="evidence" value="ECO:0007669"/>
    <property type="project" value="UniProtKB-ARBA"/>
</dbReference>
<dbReference type="InterPro" id="IPR019410">
    <property type="entry name" value="Methyltransf_16"/>
</dbReference>
<gene>
    <name evidence="1" type="ORF">VFPPC_13041</name>
</gene>
<accession>A0A179G866</accession>
<dbReference type="SUPFAM" id="SSF53335">
    <property type="entry name" value="S-adenosyl-L-methionine-dependent methyltransferases"/>
    <property type="match status" value="1"/>
</dbReference>
<protein>
    <submittedName>
        <fullName evidence="1">Uncharacterized protein</fullName>
    </submittedName>
</protein>
<dbReference type="PANTHER" id="PTHR14614:SF132">
    <property type="entry name" value="PROTEIN-LYSINE METHYLTRANSFERASE C42C1.13"/>
    <property type="match status" value="1"/>
</dbReference>
<dbReference type="KEGG" id="pchm:VFPPC_13041"/>
<dbReference type="OrthoDB" id="413520at2759"/>
<keyword evidence="2" id="KW-1185">Reference proteome</keyword>
<dbReference type="Pfam" id="PF10294">
    <property type="entry name" value="Methyltransf_16"/>
    <property type="match status" value="1"/>
</dbReference>
<dbReference type="STRING" id="1380566.A0A179G866"/>
<evidence type="ECO:0000313" key="1">
    <source>
        <dbReference type="EMBL" id="OAQ73621.1"/>
    </source>
</evidence>
<evidence type="ECO:0000313" key="2">
    <source>
        <dbReference type="Proteomes" id="UP000078397"/>
    </source>
</evidence>
<comment type="caution">
    <text evidence="1">The sequence shown here is derived from an EMBL/GenBank/DDBJ whole genome shotgun (WGS) entry which is preliminary data.</text>
</comment>
<dbReference type="Proteomes" id="UP000078397">
    <property type="component" value="Unassembled WGS sequence"/>
</dbReference>
<dbReference type="GO" id="GO:0005829">
    <property type="term" value="C:cytosol"/>
    <property type="evidence" value="ECO:0007669"/>
    <property type="project" value="TreeGrafter"/>
</dbReference>
<dbReference type="EMBL" id="LSBJ02000001">
    <property type="protein sequence ID" value="OAQ73621.1"/>
    <property type="molecule type" value="Genomic_DNA"/>
</dbReference>
<dbReference type="RefSeq" id="XP_018149704.1">
    <property type="nucleotide sequence ID" value="XM_018290818.1"/>
</dbReference>
<sequence length="392" mass="44243">MHYIRLLRAPRMTVTNDSMQTELVFTITTDLGDSFLSPDEPIDLVVTAHVLSVSGDPACRLSEKGALKWQAGRRVCKPIFEFPPEIQQAFQSGQSVEICISPESGLLGDEVKNILRSSIQPTDGLIMPVWVGMSGPEADDDVSTRRILLSGQYEPQYLEIQEEFGDSIARHVWDAGVVSLCAMVGAYRFPDLETSKHPCMRKLLSILNSREVNVLELGCGVGILGLGLYAVYPRGLGECTILMTDLEEAERRVRSNMALLRQQHSGSDLGRAQVMYENMDWNRAKEGKFGRRFQDRRWDLIMLSDCTYNVDMLPALVDSLSAIHRVNTEFTDDEEKFSTKVFIAMKPRHASEMEFFKLMAAEDWVTQEKQVLSLPVLGRESESVEMYIFEKV</sequence>